<dbReference type="AlphaFoldDB" id="A0AA40LLU4"/>
<dbReference type="InterPro" id="IPR036375">
    <property type="entry name" value="Hemopexin-like_dom_sf"/>
</dbReference>
<keyword evidence="3" id="KW-1185">Reference proteome</keyword>
<dbReference type="Proteomes" id="UP001177744">
    <property type="component" value="Unassembled WGS sequence"/>
</dbReference>
<organism evidence="2 3">
    <name type="scientific">Cnephaeus nilssonii</name>
    <name type="common">Northern bat</name>
    <name type="synonym">Eptesicus nilssonii</name>
    <dbReference type="NCBI Taxonomy" id="3371016"/>
    <lineage>
        <taxon>Eukaryota</taxon>
        <taxon>Metazoa</taxon>
        <taxon>Chordata</taxon>
        <taxon>Craniata</taxon>
        <taxon>Vertebrata</taxon>
        <taxon>Euteleostomi</taxon>
        <taxon>Mammalia</taxon>
        <taxon>Eutheria</taxon>
        <taxon>Laurasiatheria</taxon>
        <taxon>Chiroptera</taxon>
        <taxon>Yangochiroptera</taxon>
        <taxon>Vespertilionidae</taxon>
        <taxon>Cnephaeus</taxon>
    </lineage>
</organism>
<sequence length="301" mass="33262">MNKNRPRNKEASIRLSGLRGRVEEGKQFWAIRGNEVQAGYPRGIHTLGFSPTIRKIDAAVPDNEKRTYFFVEDKYWRCGENSQSMEQGFPRLIADDFPGVEPKADAVLEAFVLEESLADETLPALMQNLHLSVWRGPHAGEEVLGHLEGRLPLLLISFAPLPGVDLATEPIVQHKAVIRYQRLDGKGAGVSHLGQVHLSCGVRDLLQSRRVGTSLVRGEARGPGPGSSRRLLPISDALHLGLALLLTGPDGQGQVPRLVALQDVGFSDNQARMSWPRSRMKLSGPAQPRSVARIFFFPFTW</sequence>
<reference evidence="2" key="1">
    <citation type="submission" date="2023-06" db="EMBL/GenBank/DDBJ databases">
        <title>Reference genome for the Northern bat (Eptesicus nilssonii), a most northern bat species.</title>
        <authorList>
            <person name="Laine V.N."/>
            <person name="Pulliainen A.T."/>
            <person name="Lilley T.M."/>
        </authorList>
    </citation>
    <scope>NUCLEOTIDE SEQUENCE</scope>
    <source>
        <strain evidence="2">BLF_Eptnil</strain>
        <tissue evidence="2">Kidney</tissue>
    </source>
</reference>
<feature type="repeat" description="Hemopexin" evidence="1">
    <location>
        <begin position="53"/>
        <end position="100"/>
    </location>
</feature>
<accession>A0AA40LLU4</accession>
<gene>
    <name evidence="2" type="ORF">QTO34_004073</name>
</gene>
<dbReference type="PROSITE" id="PS51642">
    <property type="entry name" value="HEMOPEXIN_2"/>
    <property type="match status" value="1"/>
</dbReference>
<evidence type="ECO:0000313" key="2">
    <source>
        <dbReference type="EMBL" id="KAK1336268.1"/>
    </source>
</evidence>
<name>A0AA40LLU4_CNENI</name>
<comment type="caution">
    <text evidence="2">The sequence shown here is derived from an EMBL/GenBank/DDBJ whole genome shotgun (WGS) entry which is preliminary data.</text>
</comment>
<evidence type="ECO:0000256" key="1">
    <source>
        <dbReference type="PROSITE-ProRule" id="PRU01011"/>
    </source>
</evidence>
<protein>
    <submittedName>
        <fullName evidence="2">Uncharacterized protein</fullName>
    </submittedName>
</protein>
<evidence type="ECO:0000313" key="3">
    <source>
        <dbReference type="Proteomes" id="UP001177744"/>
    </source>
</evidence>
<dbReference type="EMBL" id="JAULJE010000013">
    <property type="protein sequence ID" value="KAK1336268.1"/>
    <property type="molecule type" value="Genomic_DNA"/>
</dbReference>
<dbReference type="SUPFAM" id="SSF50923">
    <property type="entry name" value="Hemopexin-like domain"/>
    <property type="match status" value="1"/>
</dbReference>
<proteinExistence type="predicted"/>
<dbReference type="InterPro" id="IPR018487">
    <property type="entry name" value="Hemopexin-like_repeat"/>
</dbReference>
<dbReference type="Pfam" id="PF00045">
    <property type="entry name" value="Hemopexin"/>
    <property type="match status" value="1"/>
</dbReference>
<dbReference type="Gene3D" id="2.110.10.10">
    <property type="entry name" value="Hemopexin-like domain"/>
    <property type="match status" value="1"/>
</dbReference>
<dbReference type="SMART" id="SM00120">
    <property type="entry name" value="HX"/>
    <property type="match status" value="1"/>
</dbReference>